<dbReference type="GO" id="GO:0005615">
    <property type="term" value="C:extracellular space"/>
    <property type="evidence" value="ECO:0007669"/>
    <property type="project" value="InterPro"/>
</dbReference>
<dbReference type="Pfam" id="PF00079">
    <property type="entry name" value="Serpin"/>
    <property type="match status" value="1"/>
</dbReference>
<dbReference type="SMART" id="SM00093">
    <property type="entry name" value="SERPIN"/>
    <property type="match status" value="1"/>
</dbReference>
<evidence type="ECO:0000313" key="4">
    <source>
        <dbReference type="RefSeq" id="XP_013419574.1"/>
    </source>
</evidence>
<dbReference type="InterPro" id="IPR042185">
    <property type="entry name" value="Serpin_sf_2"/>
</dbReference>
<dbReference type="Proteomes" id="UP000085678">
    <property type="component" value="Unplaced"/>
</dbReference>
<dbReference type="Gene3D" id="2.30.39.10">
    <property type="entry name" value="Alpha-1-antitrypsin, domain 1"/>
    <property type="match status" value="1"/>
</dbReference>
<dbReference type="AlphaFoldDB" id="A0A1S3KAW0"/>
<dbReference type="KEGG" id="lak:106180206"/>
<evidence type="ECO:0000313" key="3">
    <source>
        <dbReference type="Proteomes" id="UP000085678"/>
    </source>
</evidence>
<dbReference type="InterPro" id="IPR042178">
    <property type="entry name" value="Serpin_sf_1"/>
</dbReference>
<dbReference type="RefSeq" id="XP_013419574.1">
    <property type="nucleotide sequence ID" value="XM_013564120.2"/>
</dbReference>
<comment type="similarity">
    <text evidence="1">Belongs to the serpin family.</text>
</comment>
<feature type="domain" description="Serpin" evidence="2">
    <location>
        <begin position="1"/>
        <end position="285"/>
    </location>
</feature>
<accession>A0A1S3KAW0</accession>
<dbReference type="InterPro" id="IPR036186">
    <property type="entry name" value="Serpin_sf"/>
</dbReference>
<gene>
    <name evidence="4" type="primary">LOC106180206</name>
</gene>
<dbReference type="CDD" id="cd00172">
    <property type="entry name" value="serpin"/>
    <property type="match status" value="1"/>
</dbReference>
<reference evidence="4" key="1">
    <citation type="submission" date="2025-08" db="UniProtKB">
        <authorList>
            <consortium name="RefSeq"/>
        </authorList>
    </citation>
    <scope>IDENTIFICATION</scope>
    <source>
        <tissue evidence="4">Gonads</tissue>
    </source>
</reference>
<dbReference type="InterPro" id="IPR000215">
    <property type="entry name" value="Serpin_fam"/>
</dbReference>
<organism evidence="3 4">
    <name type="scientific">Lingula anatina</name>
    <name type="common">Brachiopod</name>
    <name type="synonym">Lingula unguis</name>
    <dbReference type="NCBI Taxonomy" id="7574"/>
    <lineage>
        <taxon>Eukaryota</taxon>
        <taxon>Metazoa</taxon>
        <taxon>Spiralia</taxon>
        <taxon>Lophotrochozoa</taxon>
        <taxon>Brachiopoda</taxon>
        <taxon>Linguliformea</taxon>
        <taxon>Lingulata</taxon>
        <taxon>Lingulida</taxon>
        <taxon>Linguloidea</taxon>
        <taxon>Lingulidae</taxon>
        <taxon>Lingula</taxon>
    </lineage>
</organism>
<dbReference type="PANTHER" id="PTHR11461:SF342">
    <property type="entry name" value="SERINE PROTEASE INHIBITOR 28DC"/>
    <property type="match status" value="1"/>
</dbReference>
<protein>
    <submittedName>
        <fullName evidence="4">Serpin B3</fullName>
    </submittedName>
</protein>
<dbReference type="InParanoid" id="A0A1S3KAW0"/>
<name>A0A1S3KAW0_LINAN</name>
<dbReference type="PANTHER" id="PTHR11461">
    <property type="entry name" value="SERINE PROTEASE INHIBITOR, SERPIN"/>
    <property type="match status" value="1"/>
</dbReference>
<proteinExistence type="inferred from homology"/>
<dbReference type="Gene3D" id="3.30.497.10">
    <property type="entry name" value="Antithrombin, subunit I, domain 2"/>
    <property type="match status" value="1"/>
</dbReference>
<dbReference type="GO" id="GO:0004867">
    <property type="term" value="F:serine-type endopeptidase inhibitor activity"/>
    <property type="evidence" value="ECO:0007669"/>
    <property type="project" value="InterPro"/>
</dbReference>
<evidence type="ECO:0000256" key="1">
    <source>
        <dbReference type="RuleBase" id="RU000411"/>
    </source>
</evidence>
<dbReference type="GeneID" id="106180206"/>
<dbReference type="InterPro" id="IPR023796">
    <property type="entry name" value="Serpin_dom"/>
</dbReference>
<evidence type="ECO:0000259" key="2">
    <source>
        <dbReference type="SMART" id="SM00093"/>
    </source>
</evidence>
<dbReference type="OrthoDB" id="1063785at2759"/>
<sequence>MLELGAGWNMKVQMYSALEIENMTDIHGKISHVLEDTNDPNNNFTVRIANRLFGGQMFSFNSSYIEDSLRYYGAQLERQDFVNSPEESRNMINKWVEEQTEDKIKDFLEPGDITYSTILALVSAVYFKGKWASPFDLSQTRKRPFYTANPRPTLVDMMTQTGLFRYAHSEKWQASMIEIPYHGTASMLIILPDQRDGLSHFESQFTADELLKLFISTQTRVSLSLPRFVLEDMRIDLKEPLKSLGMTDLFSSNADLSGIGGTPGELKLSKVGLPVMLMIYRKLNLNLVSS</sequence>
<dbReference type="SUPFAM" id="SSF56574">
    <property type="entry name" value="Serpins"/>
    <property type="match status" value="1"/>
</dbReference>
<keyword evidence="3" id="KW-1185">Reference proteome</keyword>